<evidence type="ECO:0000313" key="2">
    <source>
        <dbReference type="Proteomes" id="UP000279833"/>
    </source>
</evidence>
<gene>
    <name evidence="1" type="ORF">SCUD_LOCUS10798</name>
</gene>
<protein>
    <submittedName>
        <fullName evidence="3">DUF1771 domain-containing protein</fullName>
    </submittedName>
</protein>
<dbReference type="AlphaFoldDB" id="A0A183K722"/>
<accession>A0A183K722</accession>
<proteinExistence type="predicted"/>
<evidence type="ECO:0000313" key="1">
    <source>
        <dbReference type="EMBL" id="VDP41611.1"/>
    </source>
</evidence>
<dbReference type="EMBL" id="UZAK01033996">
    <property type="protein sequence ID" value="VDP41611.1"/>
    <property type="molecule type" value="Genomic_DNA"/>
</dbReference>
<dbReference type="Proteomes" id="UP000279833">
    <property type="component" value="Unassembled WGS sequence"/>
</dbReference>
<keyword evidence="2" id="KW-1185">Reference proteome</keyword>
<organism evidence="3">
    <name type="scientific">Schistosoma curassoni</name>
    <dbReference type="NCBI Taxonomy" id="6186"/>
    <lineage>
        <taxon>Eukaryota</taxon>
        <taxon>Metazoa</taxon>
        <taxon>Spiralia</taxon>
        <taxon>Lophotrochozoa</taxon>
        <taxon>Platyhelminthes</taxon>
        <taxon>Trematoda</taxon>
        <taxon>Digenea</taxon>
        <taxon>Strigeidida</taxon>
        <taxon>Schistosomatoidea</taxon>
        <taxon>Schistosomatidae</taxon>
        <taxon>Schistosoma</taxon>
    </lineage>
</organism>
<name>A0A183K722_9TREM</name>
<sequence>MVDVRTRKGADIVSDHQQLVVAKIKLELEKYWATEQTGLQRFNTAFIRHTGKLNEFKEVLGCNKHHNNHWISVGTLDKIEEKKNKKTAINNSRTRAEEVETRAEYTEANKQMKKSIKADKQEYVEELATTAEQSAREGNMKQLYDTMK</sequence>
<reference evidence="1 2" key="2">
    <citation type="submission" date="2018-11" db="EMBL/GenBank/DDBJ databases">
        <authorList>
            <consortium name="Pathogen Informatics"/>
        </authorList>
    </citation>
    <scope>NUCLEOTIDE SEQUENCE [LARGE SCALE GENOMIC DNA]</scope>
    <source>
        <strain evidence="1">Dakar</strain>
        <strain evidence="2">Dakar, Senegal</strain>
    </source>
</reference>
<reference evidence="3" key="1">
    <citation type="submission" date="2016-06" db="UniProtKB">
        <authorList>
            <consortium name="WormBaseParasite"/>
        </authorList>
    </citation>
    <scope>IDENTIFICATION</scope>
</reference>
<dbReference type="WBParaSite" id="SCUD_0001079801-mRNA-1">
    <property type="protein sequence ID" value="SCUD_0001079801-mRNA-1"/>
    <property type="gene ID" value="SCUD_0001079801"/>
</dbReference>
<evidence type="ECO:0000313" key="3">
    <source>
        <dbReference type="WBParaSite" id="SCUD_0001079801-mRNA-1"/>
    </source>
</evidence>